<dbReference type="Pfam" id="PF12796">
    <property type="entry name" value="Ank_2"/>
    <property type="match status" value="4"/>
</dbReference>
<evidence type="ECO:0000256" key="2">
    <source>
        <dbReference type="ARBA" id="ARBA00022737"/>
    </source>
</evidence>
<dbReference type="PANTHER" id="PTHR24198">
    <property type="entry name" value="ANKYRIN REPEAT AND PROTEIN KINASE DOMAIN-CONTAINING PROTEIN"/>
    <property type="match status" value="1"/>
</dbReference>
<keyword evidence="2" id="KW-0677">Repeat</keyword>
<dbReference type="PANTHER" id="PTHR24198:SF191">
    <property type="entry name" value="RABANKYRIN-5-LIKE"/>
    <property type="match status" value="1"/>
</dbReference>
<evidence type="ECO:0000256" key="6">
    <source>
        <dbReference type="PROSITE-ProRule" id="PRU00023"/>
    </source>
</evidence>
<evidence type="ECO:0000313" key="12">
    <source>
        <dbReference type="Proteomes" id="UP000007266"/>
    </source>
</evidence>
<name>A0A139WGA2_TRICA</name>
<dbReference type="Gene3D" id="1.25.40.20">
    <property type="entry name" value="Ankyrin repeat-containing domain"/>
    <property type="match status" value="4"/>
</dbReference>
<dbReference type="EMBL" id="KQ971348">
    <property type="protein sequence ID" value="KYB26924.1"/>
    <property type="molecule type" value="Genomic_DNA"/>
</dbReference>
<reference evidence="11 12" key="1">
    <citation type="journal article" date="2008" name="Nature">
        <title>The genome of the model beetle and pest Tribolium castaneum.</title>
        <authorList>
            <consortium name="Tribolium Genome Sequencing Consortium"/>
            <person name="Richards S."/>
            <person name="Gibbs R.A."/>
            <person name="Weinstock G.M."/>
            <person name="Brown S.J."/>
            <person name="Denell R."/>
            <person name="Beeman R.W."/>
            <person name="Gibbs R."/>
            <person name="Beeman R.W."/>
            <person name="Brown S.J."/>
            <person name="Bucher G."/>
            <person name="Friedrich M."/>
            <person name="Grimmelikhuijzen C.J."/>
            <person name="Klingler M."/>
            <person name="Lorenzen M."/>
            <person name="Richards S."/>
            <person name="Roth S."/>
            <person name="Schroder R."/>
            <person name="Tautz D."/>
            <person name="Zdobnov E.M."/>
            <person name="Muzny D."/>
            <person name="Gibbs R.A."/>
            <person name="Weinstock G.M."/>
            <person name="Attaway T."/>
            <person name="Bell S."/>
            <person name="Buhay C.J."/>
            <person name="Chandrabose M.N."/>
            <person name="Chavez D."/>
            <person name="Clerk-Blankenburg K.P."/>
            <person name="Cree A."/>
            <person name="Dao M."/>
            <person name="Davis C."/>
            <person name="Chacko J."/>
            <person name="Dinh H."/>
            <person name="Dugan-Rocha S."/>
            <person name="Fowler G."/>
            <person name="Garner T.T."/>
            <person name="Garnes J."/>
            <person name="Gnirke A."/>
            <person name="Hawes A."/>
            <person name="Hernandez J."/>
            <person name="Hines S."/>
            <person name="Holder M."/>
            <person name="Hume J."/>
            <person name="Jhangiani S.N."/>
            <person name="Joshi V."/>
            <person name="Khan Z.M."/>
            <person name="Jackson L."/>
            <person name="Kovar C."/>
            <person name="Kowis A."/>
            <person name="Lee S."/>
            <person name="Lewis L.R."/>
            <person name="Margolis J."/>
            <person name="Morgan M."/>
            <person name="Nazareth L.V."/>
            <person name="Nguyen N."/>
            <person name="Okwuonu G."/>
            <person name="Parker D."/>
            <person name="Richards S."/>
            <person name="Ruiz S.J."/>
            <person name="Santibanez J."/>
            <person name="Savard J."/>
            <person name="Scherer S.E."/>
            <person name="Schneider B."/>
            <person name="Sodergren E."/>
            <person name="Tautz D."/>
            <person name="Vattahil S."/>
            <person name="Villasana D."/>
            <person name="White C.S."/>
            <person name="Wright R."/>
            <person name="Park Y."/>
            <person name="Beeman R.W."/>
            <person name="Lord J."/>
            <person name="Oppert B."/>
            <person name="Lorenzen M."/>
            <person name="Brown S."/>
            <person name="Wang L."/>
            <person name="Savard J."/>
            <person name="Tautz D."/>
            <person name="Richards S."/>
            <person name="Weinstock G."/>
            <person name="Gibbs R.A."/>
            <person name="Liu Y."/>
            <person name="Worley K."/>
            <person name="Weinstock G."/>
            <person name="Elsik C.G."/>
            <person name="Reese J.T."/>
            <person name="Elhaik E."/>
            <person name="Landan G."/>
            <person name="Graur D."/>
            <person name="Arensburger P."/>
            <person name="Atkinson P."/>
            <person name="Beeman R.W."/>
            <person name="Beidler J."/>
            <person name="Brown S.J."/>
            <person name="Demuth J.P."/>
            <person name="Drury D.W."/>
            <person name="Du Y.Z."/>
            <person name="Fujiwara H."/>
            <person name="Lorenzen M."/>
            <person name="Maselli V."/>
            <person name="Osanai M."/>
            <person name="Park Y."/>
            <person name="Robertson H.M."/>
            <person name="Tu Z."/>
            <person name="Wang J.J."/>
            <person name="Wang S."/>
            <person name="Richards S."/>
            <person name="Song H."/>
            <person name="Zhang L."/>
            <person name="Sodergren E."/>
            <person name="Werner D."/>
            <person name="Stanke M."/>
            <person name="Morgenstern B."/>
            <person name="Solovyev V."/>
            <person name="Kosarev P."/>
            <person name="Brown G."/>
            <person name="Chen H.C."/>
            <person name="Ermolaeva O."/>
            <person name="Hlavina W."/>
            <person name="Kapustin Y."/>
            <person name="Kiryutin B."/>
            <person name="Kitts P."/>
            <person name="Maglott D."/>
            <person name="Pruitt K."/>
            <person name="Sapojnikov V."/>
            <person name="Souvorov A."/>
            <person name="Mackey A.J."/>
            <person name="Waterhouse R.M."/>
            <person name="Wyder S."/>
            <person name="Zdobnov E.M."/>
            <person name="Zdobnov E.M."/>
            <person name="Wyder S."/>
            <person name="Kriventseva E.V."/>
            <person name="Kadowaki T."/>
            <person name="Bork P."/>
            <person name="Aranda M."/>
            <person name="Bao R."/>
            <person name="Beermann A."/>
            <person name="Berns N."/>
            <person name="Bolognesi R."/>
            <person name="Bonneton F."/>
            <person name="Bopp D."/>
            <person name="Brown S.J."/>
            <person name="Bucher G."/>
            <person name="Butts T."/>
            <person name="Chaumot A."/>
            <person name="Denell R.E."/>
            <person name="Ferrier D.E."/>
            <person name="Friedrich M."/>
            <person name="Gordon C.M."/>
            <person name="Jindra M."/>
            <person name="Klingler M."/>
            <person name="Lan Q."/>
            <person name="Lattorff H.M."/>
            <person name="Laudet V."/>
            <person name="von Levetsow C."/>
            <person name="Liu Z."/>
            <person name="Lutz R."/>
            <person name="Lynch J.A."/>
            <person name="da Fonseca R.N."/>
            <person name="Posnien N."/>
            <person name="Reuter R."/>
            <person name="Roth S."/>
            <person name="Savard J."/>
            <person name="Schinko J.B."/>
            <person name="Schmitt C."/>
            <person name="Schoppmeier M."/>
            <person name="Schroder R."/>
            <person name="Shippy T.D."/>
            <person name="Simonnet F."/>
            <person name="Marques-Souza H."/>
            <person name="Tautz D."/>
            <person name="Tomoyasu Y."/>
            <person name="Trauner J."/>
            <person name="Van der Zee M."/>
            <person name="Vervoort M."/>
            <person name="Wittkopp N."/>
            <person name="Wimmer E.A."/>
            <person name="Yang X."/>
            <person name="Jones A.K."/>
            <person name="Sattelle D.B."/>
            <person name="Ebert P.R."/>
            <person name="Nelson D."/>
            <person name="Scott J.G."/>
            <person name="Beeman R.W."/>
            <person name="Muthukrishnan S."/>
            <person name="Kramer K.J."/>
            <person name="Arakane Y."/>
            <person name="Beeman R.W."/>
            <person name="Zhu Q."/>
            <person name="Hogenkamp D."/>
            <person name="Dixit R."/>
            <person name="Oppert B."/>
            <person name="Jiang H."/>
            <person name="Zou Z."/>
            <person name="Marshall J."/>
            <person name="Elpidina E."/>
            <person name="Vinokurov K."/>
            <person name="Oppert C."/>
            <person name="Zou Z."/>
            <person name="Evans J."/>
            <person name="Lu Z."/>
            <person name="Zhao P."/>
            <person name="Sumathipala N."/>
            <person name="Altincicek B."/>
            <person name="Vilcinskas A."/>
            <person name="Williams M."/>
            <person name="Hultmark D."/>
            <person name="Hetru C."/>
            <person name="Jiang H."/>
            <person name="Grimmelikhuijzen C.J."/>
            <person name="Hauser F."/>
            <person name="Cazzamali G."/>
            <person name="Williamson M."/>
            <person name="Park Y."/>
            <person name="Li B."/>
            <person name="Tanaka Y."/>
            <person name="Predel R."/>
            <person name="Neupert S."/>
            <person name="Schachtner J."/>
            <person name="Verleyen P."/>
            <person name="Raible F."/>
            <person name="Bork P."/>
            <person name="Friedrich M."/>
            <person name="Walden K.K."/>
            <person name="Robertson H.M."/>
            <person name="Angeli S."/>
            <person name="Foret S."/>
            <person name="Bucher G."/>
            <person name="Schuetz S."/>
            <person name="Maleszka R."/>
            <person name="Wimmer E.A."/>
            <person name="Beeman R.W."/>
            <person name="Lorenzen M."/>
            <person name="Tomoyasu Y."/>
            <person name="Miller S.C."/>
            <person name="Grossmann D."/>
            <person name="Bucher G."/>
        </authorList>
    </citation>
    <scope>NUCLEOTIDE SEQUENCE [LARGE SCALE GENOMIC DNA]</scope>
    <source>
        <strain evidence="11 12">Georgia GA2</strain>
    </source>
</reference>
<feature type="repeat" description="ANK" evidence="6">
    <location>
        <begin position="842"/>
        <end position="874"/>
    </location>
</feature>
<sequence length="1139" mass="125346">MAEVKKLQQHLALLKEEYSKLQSKYHEIEEKYDAISATADTTEATFASRLLHTIATLYNSKSYSDLKIRLCDRVINAHKLVLAARSDLWTETSLQSELDWSELDADVAEAILVWMYTNKIEFKDEDFTLKVIRKAHEFKLDNLVQSCEQFLISAVTIRTCVKLYSVAEEIEAQNLREYCSGLISTHWDDLNSSDFEHMSGPLLYQMLKSKTQLPLHSAVRLQREDVVFLCLVENSSKLSDIVNVWSPNGELPLDLALRSHNGSIAATLVQHNADINIRDVQGDTLLHRAIKQEDSFSAIFLLENNCNVSLSTRTENDSALHLVAGAPNIADGSKIAEKLINKNVNVTRKTGSDMKNAVRKNSFVEDVCFARTMRNKLLNVGTDAKATALHIAIQADNRPLFELLLSQPTLDLNLKTIDEHVPLYYALLKHESGDDSSDSYASSLIAKNAQTGVLYSSNCDSLLQKLIEEGAANAAIFLTNHVSNLNHVNSEGESALHIACLKNLTLVVDKLLEMGANPNLLTNELRQSALHYAVKNNALDCIEVFIVRDCGANFNARDINGETPISLALNEGFNGLVPVLIKGNADVNVRNGKDFTLLHQAILKEDAKTALFLLDNGADINAKTADSETPLQLAIHCRLGEVVDALCIRGVDMSAPDRLGNCPLWAALDSGQDDIASILVRHGADTDCWGAGPDGCRQTLLHRAIDENKEAAAIFLIQSGCDLDSPRMPGPNGEGGEEARDRAAPLHLCCQWGLETVVRTLIEHRANVNSRDADNKTPLHIAIENQHPEIISLLLSVPEIDLSLRDKSGLSPFATALTFRNNKAAQAILDKLPSAAEQFDAKGQNFLHIAIKKGDIESALFLLTVRVDVNSRVQDPMLTPPLHLAARHGNETLVRSLILAGARVDDRDAQKRTALHVAAEAGNAPAVSALLQNNSDYDALDIENNNALHVAVREGHLNVVRVLLTESSIDAEAVNLKGRNPLHELCKYGKDNAAAICELFLECMPEYPINKTDIMGNSPLLLAYMKGNGPLCRVLVKAKACLATENNERVTIFNYQVPSKQLLNRLLDQLAQPAGWTSTDLCQECGKNFSITVRTHHCRHCGRALCNKCSDQEVPIIKFGENKPVRVCNVCFDVLKTGG</sequence>
<evidence type="ECO:0000256" key="1">
    <source>
        <dbReference type="ARBA" id="ARBA00022723"/>
    </source>
</evidence>
<dbReference type="SMART" id="SM00225">
    <property type="entry name" value="BTB"/>
    <property type="match status" value="1"/>
</dbReference>
<organism evidence="11 12">
    <name type="scientific">Tribolium castaneum</name>
    <name type="common">Red flour beetle</name>
    <dbReference type="NCBI Taxonomy" id="7070"/>
    <lineage>
        <taxon>Eukaryota</taxon>
        <taxon>Metazoa</taxon>
        <taxon>Ecdysozoa</taxon>
        <taxon>Arthropoda</taxon>
        <taxon>Hexapoda</taxon>
        <taxon>Insecta</taxon>
        <taxon>Pterygota</taxon>
        <taxon>Neoptera</taxon>
        <taxon>Endopterygota</taxon>
        <taxon>Coleoptera</taxon>
        <taxon>Polyphaga</taxon>
        <taxon>Cucujiformia</taxon>
        <taxon>Tenebrionidae</taxon>
        <taxon>Tenebrionidae incertae sedis</taxon>
        <taxon>Tribolium</taxon>
    </lineage>
</organism>
<keyword evidence="12" id="KW-1185">Reference proteome</keyword>
<dbReference type="SMART" id="SM00064">
    <property type="entry name" value="FYVE"/>
    <property type="match status" value="1"/>
</dbReference>
<dbReference type="Proteomes" id="UP000007266">
    <property type="component" value="Linkage group 6"/>
</dbReference>
<gene>
    <name evidence="11" type="primary">AUGUSTUS-3.0.2_30598</name>
    <name evidence="11" type="ORF">TcasGA2_TC030598</name>
</gene>
<dbReference type="PROSITE" id="PS50088">
    <property type="entry name" value="ANK_REPEAT"/>
    <property type="match status" value="10"/>
</dbReference>
<dbReference type="PROSITE" id="PS50297">
    <property type="entry name" value="ANK_REP_REGION"/>
    <property type="match status" value="9"/>
</dbReference>
<dbReference type="InterPro" id="IPR011333">
    <property type="entry name" value="SKP1/BTB/POZ_sf"/>
</dbReference>
<evidence type="ECO:0000256" key="8">
    <source>
        <dbReference type="SAM" id="Coils"/>
    </source>
</evidence>
<evidence type="ECO:0000256" key="5">
    <source>
        <dbReference type="ARBA" id="ARBA00023043"/>
    </source>
</evidence>
<dbReference type="Gene3D" id="3.30.40.10">
    <property type="entry name" value="Zinc/RING finger domain, C3HC4 (zinc finger)"/>
    <property type="match status" value="1"/>
</dbReference>
<keyword evidence="5 6" id="KW-0040">ANK repeat</keyword>
<dbReference type="SUPFAM" id="SSF54695">
    <property type="entry name" value="POZ domain"/>
    <property type="match status" value="1"/>
</dbReference>
<dbReference type="InterPro" id="IPR000306">
    <property type="entry name" value="Znf_FYVE"/>
</dbReference>
<dbReference type="eggNOG" id="KOG0504">
    <property type="taxonomic scope" value="Eukaryota"/>
</dbReference>
<evidence type="ECO:0000313" key="11">
    <source>
        <dbReference type="EMBL" id="KYB26924.1"/>
    </source>
</evidence>
<dbReference type="Pfam" id="PF00023">
    <property type="entry name" value="Ank"/>
    <property type="match status" value="1"/>
</dbReference>
<keyword evidence="8" id="KW-0175">Coiled coil</keyword>
<feature type="repeat" description="ANK" evidence="6">
    <location>
        <begin position="881"/>
        <end position="909"/>
    </location>
</feature>
<dbReference type="InterPro" id="IPR000210">
    <property type="entry name" value="BTB/POZ_dom"/>
</dbReference>
<dbReference type="InterPro" id="IPR013083">
    <property type="entry name" value="Znf_RING/FYVE/PHD"/>
</dbReference>
<dbReference type="PROSITE" id="PS50178">
    <property type="entry name" value="ZF_FYVE"/>
    <property type="match status" value="1"/>
</dbReference>
<feature type="repeat" description="ANK" evidence="6">
    <location>
        <begin position="560"/>
        <end position="592"/>
    </location>
</feature>
<dbReference type="InterPro" id="IPR002110">
    <property type="entry name" value="Ankyrin_rpt"/>
</dbReference>
<evidence type="ECO:0000256" key="4">
    <source>
        <dbReference type="ARBA" id="ARBA00022833"/>
    </source>
</evidence>
<feature type="repeat" description="ANK" evidence="6">
    <location>
        <begin position="491"/>
        <end position="523"/>
    </location>
</feature>
<feature type="domain" description="FYVE-type" evidence="10">
    <location>
        <begin position="1076"/>
        <end position="1136"/>
    </location>
</feature>
<feature type="repeat" description="ANK" evidence="6">
    <location>
        <begin position="910"/>
        <end position="942"/>
    </location>
</feature>
<dbReference type="STRING" id="7070.A0A139WGA2"/>
<dbReference type="Pfam" id="PF00651">
    <property type="entry name" value="BTB"/>
    <property type="match status" value="1"/>
</dbReference>
<evidence type="ECO:0000256" key="3">
    <source>
        <dbReference type="ARBA" id="ARBA00022771"/>
    </source>
</evidence>
<feature type="repeat" description="ANK" evidence="6">
    <location>
        <begin position="248"/>
        <end position="280"/>
    </location>
</feature>
<dbReference type="InParanoid" id="A0A139WGA2"/>
<feature type="domain" description="BTB" evidence="9">
    <location>
        <begin position="64"/>
        <end position="124"/>
    </location>
</feature>
<dbReference type="OMA" id="WGLEQVV"/>
<dbReference type="InterPro" id="IPR011011">
    <property type="entry name" value="Znf_FYVE_PHD"/>
</dbReference>
<dbReference type="Pfam" id="PF01363">
    <property type="entry name" value="FYVE"/>
    <property type="match status" value="1"/>
</dbReference>
<proteinExistence type="predicted"/>
<dbReference type="CDD" id="cd18501">
    <property type="entry name" value="BACK_ANKFY1_Rank5"/>
    <property type="match status" value="1"/>
</dbReference>
<dbReference type="InterPro" id="IPR036770">
    <property type="entry name" value="Ankyrin_rpt-contain_sf"/>
</dbReference>
<reference evidence="11 12" key="2">
    <citation type="journal article" date="2010" name="Nucleic Acids Res.">
        <title>BeetleBase in 2010: revisions to provide comprehensive genomic information for Tribolium castaneum.</title>
        <authorList>
            <person name="Kim H.S."/>
            <person name="Murphy T."/>
            <person name="Xia J."/>
            <person name="Caragea D."/>
            <person name="Park Y."/>
            <person name="Beeman R.W."/>
            <person name="Lorenzen M.D."/>
            <person name="Butcher S."/>
            <person name="Manak J.R."/>
            <person name="Brown S.J."/>
        </authorList>
    </citation>
    <scope>GENOME REANNOTATION</scope>
    <source>
        <strain evidence="11 12">Georgia GA2</strain>
    </source>
</reference>
<dbReference type="SMART" id="SM00248">
    <property type="entry name" value="ANK"/>
    <property type="match status" value="22"/>
</dbReference>
<feature type="coiled-coil region" evidence="8">
    <location>
        <begin position="4"/>
        <end position="38"/>
    </location>
</feature>
<evidence type="ECO:0000259" key="10">
    <source>
        <dbReference type="PROSITE" id="PS50178"/>
    </source>
</evidence>
<evidence type="ECO:0000259" key="9">
    <source>
        <dbReference type="PROSITE" id="PS50097"/>
    </source>
</evidence>
<dbReference type="AlphaFoldDB" id="A0A139WGA2"/>
<dbReference type="InterPro" id="IPR049763">
    <property type="entry name" value="ANKFY1_BACK"/>
</dbReference>
<feature type="repeat" description="ANK" evidence="6">
    <location>
        <begin position="943"/>
        <end position="964"/>
    </location>
</feature>
<dbReference type="Gene3D" id="3.30.710.10">
    <property type="entry name" value="Potassium Channel Kv1.1, Chain A"/>
    <property type="match status" value="1"/>
</dbReference>
<accession>A0A139WGA2</accession>
<evidence type="ECO:0000256" key="7">
    <source>
        <dbReference type="PROSITE-ProRule" id="PRU00091"/>
    </source>
</evidence>
<dbReference type="InterPro" id="IPR017455">
    <property type="entry name" value="Znf_FYVE-rel"/>
</dbReference>
<dbReference type="SUPFAM" id="SSF48403">
    <property type="entry name" value="Ankyrin repeat"/>
    <property type="match status" value="3"/>
</dbReference>
<dbReference type="eggNOG" id="KOG4591">
    <property type="taxonomic scope" value="Eukaryota"/>
</dbReference>
<feature type="repeat" description="ANK" evidence="6">
    <location>
        <begin position="774"/>
        <end position="796"/>
    </location>
</feature>
<dbReference type="PROSITE" id="PS50097">
    <property type="entry name" value="BTB"/>
    <property type="match status" value="1"/>
</dbReference>
<feature type="repeat" description="ANK" evidence="6">
    <location>
        <begin position="593"/>
        <end position="625"/>
    </location>
</feature>
<dbReference type="GO" id="GO:0008270">
    <property type="term" value="F:zinc ion binding"/>
    <property type="evidence" value="ECO:0007669"/>
    <property type="project" value="UniProtKB-KW"/>
</dbReference>
<keyword evidence="3 7" id="KW-0863">Zinc-finger</keyword>
<dbReference type="FunCoup" id="A0A139WGA2">
    <property type="interactions" value="2049"/>
</dbReference>
<keyword evidence="1" id="KW-0479">Metal-binding</keyword>
<dbReference type="SUPFAM" id="SSF57903">
    <property type="entry name" value="FYVE/PHD zinc finger"/>
    <property type="match status" value="1"/>
</dbReference>
<protein>
    <submittedName>
        <fullName evidence="11">Tankyrase-like Protein</fullName>
    </submittedName>
</protein>
<keyword evidence="4" id="KW-0862">Zinc</keyword>
<feature type="repeat" description="ANK" evidence="6">
    <location>
        <begin position="741"/>
        <end position="773"/>
    </location>
</feature>